<proteinExistence type="predicted"/>
<dbReference type="GO" id="GO:0003993">
    <property type="term" value="F:acid phosphatase activity"/>
    <property type="evidence" value="ECO:0007669"/>
    <property type="project" value="InterPro"/>
</dbReference>
<dbReference type="InterPro" id="IPR008963">
    <property type="entry name" value="Purple_acid_Pase-like_N"/>
</dbReference>
<dbReference type="Gene3D" id="2.60.40.380">
    <property type="entry name" value="Purple acid phosphatase-like, N-terminal"/>
    <property type="match status" value="1"/>
</dbReference>
<reference evidence="1 2" key="1">
    <citation type="journal article" date="2016" name="G3 (Bethesda)">
        <title>First Draft Assembly and Annotation of the Genome of a California Endemic Oak Quercus lobata Nee (Fagaceae).</title>
        <authorList>
            <person name="Sork V.L."/>
            <person name="Fitz-Gibbon S.T."/>
            <person name="Puiu D."/>
            <person name="Crepeau M."/>
            <person name="Gugger P.F."/>
            <person name="Sherman R."/>
            <person name="Stevens K."/>
            <person name="Langley C.H."/>
            <person name="Pellegrini M."/>
            <person name="Salzberg S.L."/>
        </authorList>
    </citation>
    <scope>NUCLEOTIDE SEQUENCE [LARGE SCALE GENOMIC DNA]</scope>
    <source>
        <strain evidence="1 2">cv. SW786</strain>
    </source>
</reference>
<dbReference type="Gramene" id="QL11p045491:mrna">
    <property type="protein sequence ID" value="QL11p045491:mrna"/>
    <property type="gene ID" value="QL11p045491"/>
</dbReference>
<dbReference type="AlphaFoldDB" id="A0A7N2MYR6"/>
<evidence type="ECO:0000313" key="2">
    <source>
        <dbReference type="Proteomes" id="UP000594261"/>
    </source>
</evidence>
<keyword evidence="2" id="KW-1185">Reference proteome</keyword>
<dbReference type="OMA" id="WITPHAP"/>
<accession>A0A7N2MYR6</accession>
<evidence type="ECO:0000313" key="1">
    <source>
        <dbReference type="EnsemblPlants" id="QL11p045491:mrna"/>
    </source>
</evidence>
<dbReference type="Proteomes" id="UP000594261">
    <property type="component" value="Chromosome 11"/>
</dbReference>
<dbReference type="GO" id="GO:0046872">
    <property type="term" value="F:metal ion binding"/>
    <property type="evidence" value="ECO:0007669"/>
    <property type="project" value="InterPro"/>
</dbReference>
<sequence>MLCNGGKTSTFVRSADPNMDIPVDNPTLYVPPGHNSPQQVHITQGDYVGTAVIVTWITPHAPGPNKVTY</sequence>
<organism evidence="1 2">
    <name type="scientific">Quercus lobata</name>
    <name type="common">Valley oak</name>
    <dbReference type="NCBI Taxonomy" id="97700"/>
    <lineage>
        <taxon>Eukaryota</taxon>
        <taxon>Viridiplantae</taxon>
        <taxon>Streptophyta</taxon>
        <taxon>Embryophyta</taxon>
        <taxon>Tracheophyta</taxon>
        <taxon>Spermatophyta</taxon>
        <taxon>Magnoliopsida</taxon>
        <taxon>eudicotyledons</taxon>
        <taxon>Gunneridae</taxon>
        <taxon>Pentapetalae</taxon>
        <taxon>rosids</taxon>
        <taxon>fabids</taxon>
        <taxon>Fagales</taxon>
        <taxon>Fagaceae</taxon>
        <taxon>Quercus</taxon>
    </lineage>
</organism>
<dbReference type="EnsemblPlants" id="QL11p045491:mrna">
    <property type="protein sequence ID" value="QL11p045491:mrna"/>
    <property type="gene ID" value="QL11p045491"/>
</dbReference>
<dbReference type="InParanoid" id="A0A7N2MYR6"/>
<dbReference type="SUPFAM" id="SSF49363">
    <property type="entry name" value="Purple acid phosphatase, N-terminal domain"/>
    <property type="match status" value="1"/>
</dbReference>
<dbReference type="EMBL" id="LRBV02000011">
    <property type="status" value="NOT_ANNOTATED_CDS"/>
    <property type="molecule type" value="Genomic_DNA"/>
</dbReference>
<name>A0A7N2MYR6_QUELO</name>
<protein>
    <submittedName>
        <fullName evidence="1">Uncharacterized protein</fullName>
    </submittedName>
</protein>
<reference evidence="1" key="2">
    <citation type="submission" date="2021-01" db="UniProtKB">
        <authorList>
            <consortium name="EnsemblPlants"/>
        </authorList>
    </citation>
    <scope>IDENTIFICATION</scope>
</reference>